<name>A0A0J9BZP5_9FIRM</name>
<dbReference type="GeneID" id="93162259"/>
<dbReference type="EMBL" id="ADLK01000024">
    <property type="protein sequence ID" value="KMW18298.1"/>
    <property type="molecule type" value="Genomic_DNA"/>
</dbReference>
<evidence type="ECO:0000313" key="2">
    <source>
        <dbReference type="Proteomes" id="UP000037392"/>
    </source>
</evidence>
<accession>A0A0J9BZP5</accession>
<sequence>MFELGKCILVTNNDRAAGKWGDSVNHVFMMDTYEEVLKKARDLIHTGHKLLTHPQASSLKPNQTPYRTILLYGVQGSGEAEDVCLIENALETYEKWNSIKKIPEYDEKTAYDYKTIDLSMIENVIPRL</sequence>
<evidence type="ECO:0000313" key="1">
    <source>
        <dbReference type="EMBL" id="KMW18298.1"/>
    </source>
</evidence>
<dbReference type="InterPro" id="IPR047735">
    <property type="entry name" value="GrdX-like"/>
</dbReference>
<reference evidence="1 2" key="1">
    <citation type="submission" date="2011-04" db="EMBL/GenBank/DDBJ databases">
        <title>The Genome Sequence of Clostridium citroniae WAL-19142.</title>
        <authorList>
            <consortium name="The Broad Institute Genome Sequencing Platform"/>
            <person name="Earl A."/>
            <person name="Ward D."/>
            <person name="Feldgarden M."/>
            <person name="Gevers D."/>
            <person name="Warren Y.A."/>
            <person name="Tyrrell K.L."/>
            <person name="Citron D.M."/>
            <person name="Goldstein E.J."/>
            <person name="Daigneault M."/>
            <person name="Allen-Vercoe E."/>
            <person name="Young S.K."/>
            <person name="Zeng Q."/>
            <person name="Gargeya S."/>
            <person name="Fitzgerald M."/>
            <person name="Haas B."/>
            <person name="Abouelleil A."/>
            <person name="Alvarado L."/>
            <person name="Arachchi H.M."/>
            <person name="Berlin A."/>
            <person name="Brown A."/>
            <person name="Chapman S.B."/>
            <person name="Chen Z."/>
            <person name="Dunbar C."/>
            <person name="Freedman E."/>
            <person name="Gearin G."/>
            <person name="Gellesch M."/>
            <person name="Goldberg J."/>
            <person name="Griggs A."/>
            <person name="Gujja S."/>
            <person name="Heilman E.R."/>
            <person name="Heiman D."/>
            <person name="Howarth C."/>
            <person name="Larson L."/>
            <person name="Lui A."/>
            <person name="MacDonald P.J."/>
            <person name="Mehta T."/>
            <person name="Montmayeur A."/>
            <person name="Murphy C."/>
            <person name="Neiman D."/>
            <person name="Pearson M."/>
            <person name="Priest M."/>
            <person name="Roberts A."/>
            <person name="Saif S."/>
            <person name="Shea T."/>
            <person name="Shenoy N."/>
            <person name="Sisk P."/>
            <person name="Stolte C."/>
            <person name="Sykes S."/>
            <person name="White J."/>
            <person name="Yandava C."/>
            <person name="Wortman J."/>
            <person name="Nusbaum C."/>
            <person name="Birren B."/>
        </authorList>
    </citation>
    <scope>NUCLEOTIDE SEQUENCE [LARGE SCALE GENOMIC DNA]</scope>
    <source>
        <strain evidence="1 2">WAL-19142</strain>
    </source>
</reference>
<dbReference type="AlphaFoldDB" id="A0A0J9BZP5"/>
<dbReference type="NCBIfam" id="NF038093">
    <property type="entry name" value="GrdX"/>
    <property type="match status" value="1"/>
</dbReference>
<dbReference type="RefSeq" id="WP_007858872.1">
    <property type="nucleotide sequence ID" value="NZ_KQ235879.1"/>
</dbReference>
<organism evidence="1 2">
    <name type="scientific">[Clostridium] citroniae WAL-19142</name>
    <dbReference type="NCBI Taxonomy" id="742734"/>
    <lineage>
        <taxon>Bacteria</taxon>
        <taxon>Bacillati</taxon>
        <taxon>Bacillota</taxon>
        <taxon>Clostridia</taxon>
        <taxon>Lachnospirales</taxon>
        <taxon>Lachnospiraceae</taxon>
        <taxon>Enterocloster</taxon>
    </lineage>
</organism>
<dbReference type="OrthoDB" id="9815289at2"/>
<gene>
    <name evidence="1" type="ORF">HMPREF9470_03208</name>
</gene>
<comment type="caution">
    <text evidence="1">The sequence shown here is derived from an EMBL/GenBank/DDBJ whole genome shotgun (WGS) entry which is preliminary data.</text>
</comment>
<protein>
    <recommendedName>
        <fullName evidence="3">GrdX protein</fullName>
    </recommendedName>
</protein>
<proteinExistence type="predicted"/>
<dbReference type="Proteomes" id="UP000037392">
    <property type="component" value="Unassembled WGS sequence"/>
</dbReference>
<evidence type="ECO:0008006" key="3">
    <source>
        <dbReference type="Google" id="ProtNLM"/>
    </source>
</evidence>
<dbReference type="PATRIC" id="fig|742734.4.peg.3438"/>